<accession>A0A814GER9</accession>
<feature type="region of interest" description="Disordered" evidence="1">
    <location>
        <begin position="141"/>
        <end position="195"/>
    </location>
</feature>
<evidence type="ECO:0000313" key="4">
    <source>
        <dbReference type="EMBL" id="CAF1484524.1"/>
    </source>
</evidence>
<dbReference type="InterPro" id="IPR009818">
    <property type="entry name" value="PAM2_motif"/>
</dbReference>
<name>A0A814GER9_9BILA</name>
<feature type="compositionally biased region" description="Low complexity" evidence="1">
    <location>
        <begin position="1"/>
        <end position="21"/>
    </location>
</feature>
<evidence type="ECO:0000313" key="2">
    <source>
        <dbReference type="EMBL" id="CAF0995382.1"/>
    </source>
</evidence>
<evidence type="ECO:0000313" key="5">
    <source>
        <dbReference type="Proteomes" id="UP000663832"/>
    </source>
</evidence>
<keyword evidence="5" id="KW-1185">Reference proteome</keyword>
<dbReference type="AlphaFoldDB" id="A0A814GER9"/>
<dbReference type="EMBL" id="CAJNOM010000078">
    <property type="protein sequence ID" value="CAF0995382.1"/>
    <property type="molecule type" value="Genomic_DNA"/>
</dbReference>
<dbReference type="EMBL" id="CAJNOM010000524">
    <property type="protein sequence ID" value="CAF1484524.1"/>
    <property type="molecule type" value="Genomic_DNA"/>
</dbReference>
<proteinExistence type="predicted"/>
<dbReference type="Pfam" id="PF07145">
    <property type="entry name" value="PAM2"/>
    <property type="match status" value="1"/>
</dbReference>
<dbReference type="Proteomes" id="UP000663877">
    <property type="component" value="Unassembled WGS sequence"/>
</dbReference>
<dbReference type="EMBL" id="CAJNOI010000246">
    <property type="protein sequence ID" value="CAF1207180.1"/>
    <property type="molecule type" value="Genomic_DNA"/>
</dbReference>
<organism evidence="2 5">
    <name type="scientific">Adineta steineri</name>
    <dbReference type="NCBI Taxonomy" id="433720"/>
    <lineage>
        <taxon>Eukaryota</taxon>
        <taxon>Metazoa</taxon>
        <taxon>Spiralia</taxon>
        <taxon>Gnathifera</taxon>
        <taxon>Rotifera</taxon>
        <taxon>Eurotatoria</taxon>
        <taxon>Bdelloidea</taxon>
        <taxon>Adinetida</taxon>
        <taxon>Adinetidae</taxon>
        <taxon>Adineta</taxon>
    </lineage>
</organism>
<reference evidence="2" key="1">
    <citation type="submission" date="2021-02" db="EMBL/GenBank/DDBJ databases">
        <authorList>
            <person name="Nowell W R."/>
        </authorList>
    </citation>
    <scope>NUCLEOTIDE SEQUENCE</scope>
</reference>
<gene>
    <name evidence="3" type="ORF">BJG266_LOCUS27240</name>
    <name evidence="2" type="ORF">QVE165_LOCUS14629</name>
    <name evidence="4" type="ORF">QVE165_LOCUS42459</name>
</gene>
<dbReference type="Proteomes" id="UP000663832">
    <property type="component" value="Unassembled WGS sequence"/>
</dbReference>
<comment type="caution">
    <text evidence="2">The sequence shown here is derived from an EMBL/GenBank/DDBJ whole genome shotgun (WGS) entry which is preliminary data.</text>
</comment>
<evidence type="ECO:0000256" key="1">
    <source>
        <dbReference type="SAM" id="MobiDB-lite"/>
    </source>
</evidence>
<protein>
    <submittedName>
        <fullName evidence="2">Uncharacterized protein</fullName>
    </submittedName>
</protein>
<evidence type="ECO:0000313" key="3">
    <source>
        <dbReference type="EMBL" id="CAF1207180.1"/>
    </source>
</evidence>
<feature type="region of interest" description="Disordered" evidence="1">
    <location>
        <begin position="1"/>
        <end position="27"/>
    </location>
</feature>
<dbReference type="OrthoDB" id="10029641at2759"/>
<sequence length="195" mass="22668">MSSSRQPSNNHNNNNSSYQNQLLDYETDESLNTQAMSDHLFDNRTQSYENGLFQQMYPFQEDEDANLPDEIVAELDARDHHHHRHHQMRTNINHDEDDSVFSDAVQDAFKKYQNEQEELYAQMEECWNYMTQETEFTDTPKISAEQSQDSKLNPDANEFKPSWLKPSTTEGPLVTLTSSSSSSSSSQLDKQEKKF</sequence>